<feature type="binding site" evidence="7">
    <location>
        <position position="91"/>
    </location>
    <ligand>
        <name>Fe(3+)</name>
        <dbReference type="ChEBI" id="CHEBI:29034"/>
    </ligand>
</feature>
<dbReference type="AlphaFoldDB" id="A0A2U3DCH4"/>
<dbReference type="EMBL" id="MPDK01000002">
    <property type="protein sequence ID" value="PWI58976.1"/>
    <property type="molecule type" value="Genomic_DNA"/>
</dbReference>
<keyword evidence="10" id="KW-1185">Reference proteome</keyword>
<reference evidence="9 10" key="1">
    <citation type="submission" date="2016-11" db="EMBL/GenBank/DDBJ databases">
        <title>Comparative genomics of Acidibacillus ferroxidans species.</title>
        <authorList>
            <person name="Oliveira G."/>
            <person name="Nunes G."/>
            <person name="Oliveira R."/>
            <person name="Araujo F."/>
            <person name="Salim A."/>
            <person name="Scholte L."/>
            <person name="Morais D."/>
            <person name="Nancucheo I."/>
            <person name="Johnson D.B."/>
            <person name="Grail B."/>
            <person name="Bittencourt J."/>
            <person name="Valadares R."/>
        </authorList>
    </citation>
    <scope>NUCLEOTIDE SEQUENCE [LARGE SCALE GENOMIC DNA]</scope>
    <source>
        <strain evidence="9 10">Y002</strain>
    </source>
</reference>
<comment type="catalytic activity">
    <reaction evidence="7">
        <text>4-imidazolone-5-propanoate + H2O = N-formimidoyl-L-glutamate</text>
        <dbReference type="Rhea" id="RHEA:23660"/>
        <dbReference type="ChEBI" id="CHEBI:15377"/>
        <dbReference type="ChEBI" id="CHEBI:58928"/>
        <dbReference type="ChEBI" id="CHEBI:77893"/>
        <dbReference type="EC" id="3.5.2.7"/>
    </reaction>
</comment>
<dbReference type="InterPro" id="IPR032466">
    <property type="entry name" value="Metal_Hydrolase"/>
</dbReference>
<feature type="binding site" evidence="7">
    <location>
        <position position="89"/>
    </location>
    <ligand>
        <name>Zn(2+)</name>
        <dbReference type="ChEBI" id="CHEBI:29105"/>
    </ligand>
</feature>
<evidence type="ECO:0000313" key="9">
    <source>
        <dbReference type="EMBL" id="PWI58976.1"/>
    </source>
</evidence>
<dbReference type="InterPro" id="IPR011059">
    <property type="entry name" value="Metal-dep_hydrolase_composite"/>
</dbReference>
<evidence type="ECO:0000256" key="4">
    <source>
        <dbReference type="ARBA" id="ARBA00022808"/>
    </source>
</evidence>
<feature type="binding site" evidence="7">
    <location>
        <position position="257"/>
    </location>
    <ligand>
        <name>Zn(2+)</name>
        <dbReference type="ChEBI" id="CHEBI:29105"/>
    </ligand>
</feature>
<feature type="binding site" evidence="7">
    <location>
        <position position="257"/>
    </location>
    <ligand>
        <name>Fe(3+)</name>
        <dbReference type="ChEBI" id="CHEBI:29034"/>
    </ligand>
</feature>
<feature type="binding site" evidence="7">
    <location>
        <position position="91"/>
    </location>
    <ligand>
        <name>Zn(2+)</name>
        <dbReference type="ChEBI" id="CHEBI:29105"/>
    </ligand>
</feature>
<dbReference type="PANTHER" id="PTHR42752">
    <property type="entry name" value="IMIDAZOLONEPROPIONASE"/>
    <property type="match status" value="1"/>
</dbReference>
<comment type="function">
    <text evidence="7">Catalyzes the hydrolytic cleavage of the carbon-nitrogen bond in imidazolone-5-propanoate to yield N-formimidoyl-L-glutamate. It is the third step in the universal histidine degradation pathway.</text>
</comment>
<dbReference type="SUPFAM" id="SSF51338">
    <property type="entry name" value="Composite domain of metallo-dependent hydrolases"/>
    <property type="match status" value="1"/>
</dbReference>
<gene>
    <name evidence="7" type="primary">hutI</name>
    <name evidence="9" type="ORF">BM613_02585</name>
</gene>
<keyword evidence="4 7" id="KW-0369">Histidine metabolism</keyword>
<comment type="pathway">
    <text evidence="7">Amino-acid degradation; L-histidine degradation into L-glutamate; N-formimidoyl-L-glutamate from L-histidine: step 3/3.</text>
</comment>
<feature type="binding site" evidence="7">
    <location>
        <position position="332"/>
    </location>
    <ligand>
        <name>Fe(3+)</name>
        <dbReference type="ChEBI" id="CHEBI:29034"/>
    </ligand>
</feature>
<evidence type="ECO:0000256" key="2">
    <source>
        <dbReference type="ARBA" id="ARBA00022723"/>
    </source>
</evidence>
<organism evidence="9 10">
    <name type="scientific">Sulfoacidibacillus thermotolerans</name>
    <name type="common">Acidibacillus sulfuroxidans</name>
    <dbReference type="NCBI Taxonomy" id="1765684"/>
    <lineage>
        <taxon>Bacteria</taxon>
        <taxon>Bacillati</taxon>
        <taxon>Bacillota</taxon>
        <taxon>Bacilli</taxon>
        <taxon>Bacillales</taxon>
        <taxon>Alicyclobacillaceae</taxon>
        <taxon>Sulfoacidibacillus</taxon>
    </lineage>
</organism>
<feature type="binding site" evidence="7">
    <location>
        <position position="161"/>
    </location>
    <ligand>
        <name>4-imidazolone-5-propanoate</name>
        <dbReference type="ChEBI" id="CHEBI:77893"/>
    </ligand>
</feature>
<evidence type="ECO:0000256" key="5">
    <source>
        <dbReference type="ARBA" id="ARBA00022833"/>
    </source>
</evidence>
<comment type="cofactor">
    <cofactor evidence="7">
        <name>Zn(2+)</name>
        <dbReference type="ChEBI" id="CHEBI:29105"/>
    </cofactor>
    <cofactor evidence="7">
        <name>Fe(3+)</name>
        <dbReference type="ChEBI" id="CHEBI:29034"/>
    </cofactor>
    <text evidence="7">Binds 1 zinc or iron ion per subunit.</text>
</comment>
<dbReference type="RefSeq" id="WP_109429575.1">
    <property type="nucleotide sequence ID" value="NZ_MPDK01000002.1"/>
</dbReference>
<dbReference type="GO" id="GO:0008270">
    <property type="term" value="F:zinc ion binding"/>
    <property type="evidence" value="ECO:0007669"/>
    <property type="project" value="UniProtKB-UniRule"/>
</dbReference>
<dbReference type="Pfam" id="PF01979">
    <property type="entry name" value="Amidohydro_1"/>
    <property type="match status" value="1"/>
</dbReference>
<feature type="binding site" evidence="7">
    <location>
        <position position="337"/>
    </location>
    <ligand>
        <name>4-imidazolone-5-propanoate</name>
        <dbReference type="ChEBI" id="CHEBI:77893"/>
    </ligand>
</feature>
<dbReference type="GO" id="GO:0005506">
    <property type="term" value="F:iron ion binding"/>
    <property type="evidence" value="ECO:0007669"/>
    <property type="project" value="UniProtKB-UniRule"/>
</dbReference>
<dbReference type="Gene3D" id="3.20.20.140">
    <property type="entry name" value="Metal-dependent hydrolases"/>
    <property type="match status" value="1"/>
</dbReference>
<feature type="binding site" evidence="7">
    <location>
        <position position="194"/>
    </location>
    <ligand>
        <name>4-imidazolone-5-propanoate</name>
        <dbReference type="ChEBI" id="CHEBI:77893"/>
    </ligand>
</feature>
<dbReference type="PANTHER" id="PTHR42752:SF1">
    <property type="entry name" value="IMIDAZOLONEPROPIONASE-RELATED"/>
    <property type="match status" value="1"/>
</dbReference>
<evidence type="ECO:0000256" key="7">
    <source>
        <dbReference type="HAMAP-Rule" id="MF_00372"/>
    </source>
</evidence>
<sequence>MKRVKRLIDHIGLLWTMSSGSAVQDAQPLCGRTAMQEVGAVTDAAIAIDEEGMIAAIGKSKELQTVIDAQTEIIDANNGFVCPGFVDPHTHLVHGGSREHELPMRLAGADYLDILRMGGGIMSTVQMTRECTEQQLYEQAQKSLLRMRSYGVTCVEAKTGYGLTAATEEKQLRVAKALEQKMAMRFVHTALPAHALPLERKDMRERFVKEAAQMYLELSRQGAEFADVFVDDGAFTIEEGRYLLETAKTAGMKIKLHADELVPLGGAELAAELGAVSADHLLVASDEGLEAMAQAGVLAVCLPGTSFYLQKKPARARFMIDEAQLGVALATDYNPGSAPSENFLLMLSLALFTLRMTPEEIFVAATRNAAAAVDRCAVAGVLRPGRAADVVIFDAPNPQYVLTHYGIQHVARVLVKGEVVYSDVQ</sequence>
<accession>A0A2U3DCH4</accession>
<feature type="binding site" evidence="7">
    <location>
        <position position="98"/>
    </location>
    <ligand>
        <name>4-imidazolone-5-propanoate</name>
        <dbReference type="ChEBI" id="CHEBI:77893"/>
    </ligand>
</feature>
<dbReference type="InterPro" id="IPR006680">
    <property type="entry name" value="Amidohydro-rel"/>
</dbReference>
<feature type="binding site" evidence="7">
    <location>
        <position position="334"/>
    </location>
    <ligand>
        <name>N-formimidoyl-L-glutamate</name>
        <dbReference type="ChEBI" id="CHEBI:58928"/>
    </ligand>
</feature>
<dbReference type="GO" id="GO:0019556">
    <property type="term" value="P:L-histidine catabolic process to glutamate and formamide"/>
    <property type="evidence" value="ECO:0007669"/>
    <property type="project" value="UniProtKB-UniRule"/>
</dbReference>
<dbReference type="SUPFAM" id="SSF51556">
    <property type="entry name" value="Metallo-dependent hydrolases"/>
    <property type="match status" value="1"/>
</dbReference>
<dbReference type="Gene3D" id="2.30.40.10">
    <property type="entry name" value="Urease, subunit C, domain 1"/>
    <property type="match status" value="1"/>
</dbReference>
<dbReference type="Proteomes" id="UP000245380">
    <property type="component" value="Unassembled WGS sequence"/>
</dbReference>
<proteinExistence type="inferred from homology"/>
<dbReference type="OrthoDB" id="9776455at2"/>
<comment type="subcellular location">
    <subcellularLocation>
        <location evidence="7">Cytoplasm</location>
    </subcellularLocation>
</comment>
<dbReference type="InterPro" id="IPR005920">
    <property type="entry name" value="HutI"/>
</dbReference>
<dbReference type="UniPathway" id="UPA00379">
    <property type="reaction ID" value="UER00551"/>
</dbReference>
<keyword evidence="2 7" id="KW-0479">Metal-binding</keyword>
<dbReference type="GO" id="GO:0050480">
    <property type="term" value="F:imidazolonepropionase activity"/>
    <property type="evidence" value="ECO:0007669"/>
    <property type="project" value="UniProtKB-UniRule"/>
</dbReference>
<evidence type="ECO:0000256" key="3">
    <source>
        <dbReference type="ARBA" id="ARBA00022801"/>
    </source>
</evidence>
<dbReference type="GO" id="GO:0005737">
    <property type="term" value="C:cytoplasm"/>
    <property type="evidence" value="ECO:0007669"/>
    <property type="project" value="UniProtKB-SubCell"/>
</dbReference>
<keyword evidence="3 7" id="KW-0378">Hydrolase</keyword>
<feature type="binding site" evidence="7">
    <location>
        <position position="260"/>
    </location>
    <ligand>
        <name>4-imidazolone-5-propanoate</name>
        <dbReference type="ChEBI" id="CHEBI:77893"/>
    </ligand>
</feature>
<keyword evidence="6 7" id="KW-0408">Iron</keyword>
<evidence type="ECO:0000256" key="1">
    <source>
        <dbReference type="ARBA" id="ARBA00012864"/>
    </source>
</evidence>
<dbReference type="HAMAP" id="MF_00372">
    <property type="entry name" value="HutI"/>
    <property type="match status" value="1"/>
</dbReference>
<protein>
    <recommendedName>
        <fullName evidence="1 7">Imidazolonepropionase</fullName>
        <ecNumber evidence="1 7">3.5.2.7</ecNumber>
    </recommendedName>
    <alternativeName>
        <fullName evidence="7">Imidazolone-5-propionate hydrolase</fullName>
    </alternativeName>
</protein>
<comment type="caution">
    <text evidence="9">The sequence shown here is derived from an EMBL/GenBank/DDBJ whole genome shotgun (WGS) entry which is preliminary data.</text>
</comment>
<dbReference type="GO" id="GO:0019557">
    <property type="term" value="P:L-histidine catabolic process to glutamate and formate"/>
    <property type="evidence" value="ECO:0007669"/>
    <property type="project" value="UniProtKB-UniPathway"/>
</dbReference>
<comment type="similarity">
    <text evidence="7">Belongs to the metallo-dependent hydrolases superfamily. HutI family.</text>
</comment>
<name>A0A2U3DCH4_SULT2</name>
<dbReference type="NCBIfam" id="TIGR01224">
    <property type="entry name" value="hutI"/>
    <property type="match status" value="1"/>
</dbReference>
<evidence type="ECO:0000256" key="6">
    <source>
        <dbReference type="ARBA" id="ARBA00023004"/>
    </source>
</evidence>
<feature type="binding site" evidence="7">
    <location>
        <position position="336"/>
    </location>
    <ligand>
        <name>N-formimidoyl-L-glutamate</name>
        <dbReference type="ChEBI" id="CHEBI:58928"/>
    </ligand>
</feature>
<feature type="binding site" evidence="7">
    <location>
        <position position="332"/>
    </location>
    <ligand>
        <name>Zn(2+)</name>
        <dbReference type="ChEBI" id="CHEBI:29105"/>
    </ligand>
</feature>
<feature type="domain" description="Amidohydrolase-related" evidence="8">
    <location>
        <begin position="80"/>
        <end position="420"/>
    </location>
</feature>
<keyword evidence="5 7" id="KW-0862">Zinc</keyword>
<feature type="binding site" evidence="7">
    <location>
        <position position="89"/>
    </location>
    <ligand>
        <name>Fe(3+)</name>
        <dbReference type="ChEBI" id="CHEBI:29034"/>
    </ligand>
</feature>
<feature type="binding site" evidence="7">
    <location>
        <position position="161"/>
    </location>
    <ligand>
        <name>N-formimidoyl-L-glutamate</name>
        <dbReference type="ChEBI" id="CHEBI:58928"/>
    </ligand>
</feature>
<dbReference type="EC" id="3.5.2.7" evidence="1 7"/>
<evidence type="ECO:0000259" key="8">
    <source>
        <dbReference type="Pfam" id="PF01979"/>
    </source>
</evidence>
<evidence type="ECO:0000313" key="10">
    <source>
        <dbReference type="Proteomes" id="UP000245380"/>
    </source>
</evidence>
<keyword evidence="7" id="KW-0963">Cytoplasm</keyword>